<gene>
    <name evidence="1" type="ORF">SAMN00120144_0497</name>
</gene>
<accession>A0A1W1VS24</accession>
<dbReference type="OrthoDB" id="129082at2"/>
<evidence type="ECO:0000313" key="2">
    <source>
        <dbReference type="Proteomes" id="UP000192266"/>
    </source>
</evidence>
<keyword evidence="2" id="KW-1185">Reference proteome</keyword>
<dbReference type="Proteomes" id="UP000192266">
    <property type="component" value="Unassembled WGS sequence"/>
</dbReference>
<reference evidence="1 2" key="1">
    <citation type="submission" date="2017-04" db="EMBL/GenBank/DDBJ databases">
        <authorList>
            <person name="Afonso C.L."/>
            <person name="Miller P.J."/>
            <person name="Scott M.A."/>
            <person name="Spackman E."/>
            <person name="Goraichik I."/>
            <person name="Dimitrov K.M."/>
            <person name="Suarez D.L."/>
            <person name="Swayne D.E."/>
        </authorList>
    </citation>
    <scope>NUCLEOTIDE SEQUENCE [LARGE SCALE GENOMIC DNA]</scope>
    <source>
        <strain evidence="1 2">DSM 11622</strain>
    </source>
</reference>
<name>A0A1W1VS24_9BACT</name>
<organism evidence="1 2">
    <name type="scientific">Hymenobacter roseosalivarius DSM 11622</name>
    <dbReference type="NCBI Taxonomy" id="645990"/>
    <lineage>
        <taxon>Bacteria</taxon>
        <taxon>Pseudomonadati</taxon>
        <taxon>Bacteroidota</taxon>
        <taxon>Cytophagia</taxon>
        <taxon>Cytophagales</taxon>
        <taxon>Hymenobacteraceae</taxon>
        <taxon>Hymenobacter</taxon>
    </lineage>
</organism>
<dbReference type="EMBL" id="FWWW01000070">
    <property type="protein sequence ID" value="SMB95891.1"/>
    <property type="molecule type" value="Genomic_DNA"/>
</dbReference>
<dbReference type="AlphaFoldDB" id="A0A1W1VS24"/>
<proteinExistence type="predicted"/>
<dbReference type="RefSeq" id="WP_084445753.1">
    <property type="nucleotide sequence ID" value="NZ_FWWW01000070.1"/>
</dbReference>
<evidence type="ECO:0000313" key="1">
    <source>
        <dbReference type="EMBL" id="SMB95891.1"/>
    </source>
</evidence>
<sequence>MLCNGGGYLLLTFLTDYRFGLFRSVPFPVHGWLDLLTGIGLLAAPWLFDFEAGSAERNLTWALGYRS</sequence>
<protein>
    <submittedName>
        <fullName evidence="1">Uncharacterized protein</fullName>
    </submittedName>
</protein>